<organism evidence="1 2">
    <name type="scientific">Daphnia pulex</name>
    <name type="common">Water flea</name>
    <dbReference type="NCBI Taxonomy" id="6669"/>
    <lineage>
        <taxon>Eukaryota</taxon>
        <taxon>Metazoa</taxon>
        <taxon>Ecdysozoa</taxon>
        <taxon>Arthropoda</taxon>
        <taxon>Crustacea</taxon>
        <taxon>Branchiopoda</taxon>
        <taxon>Diplostraca</taxon>
        <taxon>Cladocera</taxon>
        <taxon>Anomopoda</taxon>
        <taxon>Daphniidae</taxon>
        <taxon>Daphnia</taxon>
    </lineage>
</organism>
<protein>
    <submittedName>
        <fullName evidence="1">Uncharacterized protein</fullName>
    </submittedName>
</protein>
<evidence type="ECO:0000313" key="2">
    <source>
        <dbReference type="Proteomes" id="UP000000305"/>
    </source>
</evidence>
<proteinExistence type="predicted"/>
<dbReference type="EMBL" id="GL732525">
    <property type="protein sequence ID" value="EFX88956.1"/>
    <property type="molecule type" value="Genomic_DNA"/>
</dbReference>
<dbReference type="KEGG" id="dpx:DAPPUDRAFT_95634"/>
<name>E9FUA3_DAPPU</name>
<dbReference type="Proteomes" id="UP000000305">
    <property type="component" value="Unassembled WGS sequence"/>
</dbReference>
<dbReference type="AlphaFoldDB" id="E9FUA3"/>
<evidence type="ECO:0000313" key="1">
    <source>
        <dbReference type="EMBL" id="EFX88956.1"/>
    </source>
</evidence>
<keyword evidence="2" id="KW-1185">Reference proteome</keyword>
<accession>E9FUA3</accession>
<reference evidence="1 2" key="1">
    <citation type="journal article" date="2011" name="Science">
        <title>The ecoresponsive genome of Daphnia pulex.</title>
        <authorList>
            <person name="Colbourne J.K."/>
            <person name="Pfrender M.E."/>
            <person name="Gilbert D."/>
            <person name="Thomas W.K."/>
            <person name="Tucker A."/>
            <person name="Oakley T.H."/>
            <person name="Tokishita S."/>
            <person name="Aerts A."/>
            <person name="Arnold G.J."/>
            <person name="Basu M.K."/>
            <person name="Bauer D.J."/>
            <person name="Caceres C.E."/>
            <person name="Carmel L."/>
            <person name="Casola C."/>
            <person name="Choi J.H."/>
            <person name="Detter J.C."/>
            <person name="Dong Q."/>
            <person name="Dusheyko S."/>
            <person name="Eads B.D."/>
            <person name="Frohlich T."/>
            <person name="Geiler-Samerotte K.A."/>
            <person name="Gerlach D."/>
            <person name="Hatcher P."/>
            <person name="Jogdeo S."/>
            <person name="Krijgsveld J."/>
            <person name="Kriventseva E.V."/>
            <person name="Kultz D."/>
            <person name="Laforsch C."/>
            <person name="Lindquist E."/>
            <person name="Lopez J."/>
            <person name="Manak J.R."/>
            <person name="Muller J."/>
            <person name="Pangilinan J."/>
            <person name="Patwardhan R.P."/>
            <person name="Pitluck S."/>
            <person name="Pritham E.J."/>
            <person name="Rechtsteiner A."/>
            <person name="Rho M."/>
            <person name="Rogozin I.B."/>
            <person name="Sakarya O."/>
            <person name="Salamov A."/>
            <person name="Schaack S."/>
            <person name="Shapiro H."/>
            <person name="Shiga Y."/>
            <person name="Skalitzky C."/>
            <person name="Smith Z."/>
            <person name="Souvorov A."/>
            <person name="Sung W."/>
            <person name="Tang Z."/>
            <person name="Tsuchiya D."/>
            <person name="Tu H."/>
            <person name="Vos H."/>
            <person name="Wang M."/>
            <person name="Wolf Y.I."/>
            <person name="Yamagata H."/>
            <person name="Yamada T."/>
            <person name="Ye Y."/>
            <person name="Shaw J.R."/>
            <person name="Andrews J."/>
            <person name="Crease T.J."/>
            <person name="Tang H."/>
            <person name="Lucas S.M."/>
            <person name="Robertson H.M."/>
            <person name="Bork P."/>
            <person name="Koonin E.V."/>
            <person name="Zdobnov E.M."/>
            <person name="Grigoriev I.V."/>
            <person name="Lynch M."/>
            <person name="Boore J.L."/>
        </authorList>
    </citation>
    <scope>NUCLEOTIDE SEQUENCE [LARGE SCALE GENOMIC DNA]</scope>
</reference>
<gene>
    <name evidence="1" type="ORF">DAPPUDRAFT_95634</name>
</gene>
<dbReference type="InParanoid" id="E9FUA3"/>
<dbReference type="HOGENOM" id="CLU_1526727_0_0_1"/>
<sequence>MKRKKVTDEGSWIEQKDSMGKKMIQSERNSGRIEAFGQLWRAVGSHAVGRAFTRSDGERDDLGAVRLARLAERLLATATGTAGEFRMVNPALVMVAEMSGIVQLPTVADGTLATVASVGSNRVGSSAGVSLLPDGGQRTPPDDDAILVQPTHRCRPVASLLNRTASTHPTIKESRF</sequence>